<organism evidence="14 15">
    <name type="scientific">Pyronema omphalodes (strain CBS 100304)</name>
    <name type="common">Pyronema confluens</name>
    <dbReference type="NCBI Taxonomy" id="1076935"/>
    <lineage>
        <taxon>Eukaryota</taxon>
        <taxon>Fungi</taxon>
        <taxon>Dikarya</taxon>
        <taxon>Ascomycota</taxon>
        <taxon>Pezizomycotina</taxon>
        <taxon>Pezizomycetes</taxon>
        <taxon>Pezizales</taxon>
        <taxon>Pyronemataceae</taxon>
        <taxon>Pyronema</taxon>
    </lineage>
</organism>
<dbReference type="FunFam" id="3.30.56.70:FF:000001">
    <property type="entry name" value="tRNA (guanine(26)-N(2))-dimethyltransferase"/>
    <property type="match status" value="1"/>
</dbReference>
<dbReference type="PANTHER" id="PTHR10631:SF3">
    <property type="entry name" value="TRNA (GUANINE(26)-N(2))-DIMETHYLTRANSFERASE"/>
    <property type="match status" value="1"/>
</dbReference>
<dbReference type="InterPro" id="IPR002905">
    <property type="entry name" value="Trm1"/>
</dbReference>
<keyword evidence="6 12" id="KW-0694">RNA-binding</keyword>
<proteinExistence type="inferred from homology"/>
<dbReference type="Gene3D" id="3.30.56.70">
    <property type="entry name" value="N2,N2-dimethylguanosine tRNA methyltransferase, C-terminal domain"/>
    <property type="match status" value="1"/>
</dbReference>
<dbReference type="STRING" id="1076935.U4L752"/>
<dbReference type="GO" id="GO:0005634">
    <property type="term" value="C:nucleus"/>
    <property type="evidence" value="ECO:0007669"/>
    <property type="project" value="TreeGrafter"/>
</dbReference>
<dbReference type="Proteomes" id="UP000018144">
    <property type="component" value="Unassembled WGS sequence"/>
</dbReference>
<dbReference type="PANTHER" id="PTHR10631">
    <property type="entry name" value="N 2 ,N 2 -DIMETHYLGUANOSINE TRNA METHYLTRANSFERASE"/>
    <property type="match status" value="1"/>
</dbReference>
<dbReference type="eggNOG" id="KOG1253">
    <property type="taxonomic scope" value="Eukaryota"/>
</dbReference>
<evidence type="ECO:0000256" key="11">
    <source>
        <dbReference type="ARBA" id="ARBA00083299"/>
    </source>
</evidence>
<gene>
    <name evidence="14" type="ORF">PCON_08011</name>
</gene>
<dbReference type="GO" id="GO:0000049">
    <property type="term" value="F:tRNA binding"/>
    <property type="evidence" value="ECO:0007669"/>
    <property type="project" value="UniProtKB-UniRule"/>
</dbReference>
<keyword evidence="15" id="KW-1185">Reference proteome</keyword>
<dbReference type="AlphaFoldDB" id="U4L752"/>
<evidence type="ECO:0000313" key="15">
    <source>
        <dbReference type="Proteomes" id="UP000018144"/>
    </source>
</evidence>
<evidence type="ECO:0000256" key="12">
    <source>
        <dbReference type="PROSITE-ProRule" id="PRU00958"/>
    </source>
</evidence>
<dbReference type="EMBL" id="HF935414">
    <property type="protein sequence ID" value="CCX08418.1"/>
    <property type="molecule type" value="Genomic_DNA"/>
</dbReference>
<feature type="region of interest" description="Disordered" evidence="13">
    <location>
        <begin position="680"/>
        <end position="704"/>
    </location>
</feature>
<feature type="region of interest" description="Disordered" evidence="13">
    <location>
        <begin position="155"/>
        <end position="191"/>
    </location>
</feature>
<keyword evidence="2 12" id="KW-0489">Methyltransferase</keyword>
<evidence type="ECO:0000313" key="14">
    <source>
        <dbReference type="EMBL" id="CCX08418.1"/>
    </source>
</evidence>
<dbReference type="EC" id="2.1.1.216" evidence="7"/>
<keyword evidence="5 12" id="KW-0819">tRNA processing</keyword>
<dbReference type="InterPro" id="IPR029063">
    <property type="entry name" value="SAM-dependent_MTases_sf"/>
</dbReference>
<dbReference type="InterPro" id="IPR042296">
    <property type="entry name" value="tRNA_met_Trm1_C"/>
</dbReference>
<reference evidence="14 15" key="1">
    <citation type="journal article" date="2013" name="PLoS Genet.">
        <title>The genome and development-dependent transcriptomes of Pyronema confluens: a window into fungal evolution.</title>
        <authorList>
            <person name="Traeger S."/>
            <person name="Altegoer F."/>
            <person name="Freitag M."/>
            <person name="Gabaldon T."/>
            <person name="Kempken F."/>
            <person name="Kumar A."/>
            <person name="Marcet-Houben M."/>
            <person name="Poggeler S."/>
            <person name="Stajich J.E."/>
            <person name="Nowrousian M."/>
        </authorList>
    </citation>
    <scope>NUCLEOTIDE SEQUENCE [LARGE SCALE GENOMIC DNA]</scope>
    <source>
        <strain evidence="15">CBS 100304</strain>
        <tissue evidence="14">Vegetative mycelium</tissue>
    </source>
</reference>
<evidence type="ECO:0000256" key="5">
    <source>
        <dbReference type="ARBA" id="ARBA00022694"/>
    </source>
</evidence>
<protein>
    <recommendedName>
        <fullName evidence="7">tRNA (guanine(26)-N(2))-dimethyltransferase</fullName>
        <ecNumber evidence="7">2.1.1.216</ecNumber>
    </recommendedName>
    <alternativeName>
        <fullName evidence="10">tRNA 2,2-dimethylguanosine-26 methyltransferase</fullName>
    </alternativeName>
    <alternativeName>
        <fullName evidence="9">tRNA(guanine-26,N(2)-N(2)) methyltransferase</fullName>
    </alternativeName>
    <alternativeName>
        <fullName evidence="11">tRNA(m(2,2)G26)dimethyltransferase</fullName>
    </alternativeName>
</protein>
<evidence type="ECO:0000256" key="1">
    <source>
        <dbReference type="ARBA" id="ARBA00022555"/>
    </source>
</evidence>
<evidence type="ECO:0000256" key="2">
    <source>
        <dbReference type="ARBA" id="ARBA00022603"/>
    </source>
</evidence>
<evidence type="ECO:0000256" key="8">
    <source>
        <dbReference type="ARBA" id="ARBA00051897"/>
    </source>
</evidence>
<keyword evidence="3 12" id="KW-0808">Transferase</keyword>
<evidence type="ECO:0000256" key="4">
    <source>
        <dbReference type="ARBA" id="ARBA00022691"/>
    </source>
</evidence>
<name>U4L752_PYROM</name>
<evidence type="ECO:0000256" key="9">
    <source>
        <dbReference type="ARBA" id="ARBA00077143"/>
    </source>
</evidence>
<dbReference type="OrthoDB" id="6349953at2759"/>
<evidence type="ECO:0000256" key="10">
    <source>
        <dbReference type="ARBA" id="ARBA00082896"/>
    </source>
</evidence>
<dbReference type="OMA" id="MKCCHEM"/>
<dbReference type="PROSITE" id="PS51626">
    <property type="entry name" value="SAM_MT_TRM1"/>
    <property type="match status" value="1"/>
</dbReference>
<dbReference type="GO" id="GO:0160104">
    <property type="term" value="F:tRNA (guanine(26)-N2)-dimethyltransferase activity"/>
    <property type="evidence" value="ECO:0007669"/>
    <property type="project" value="UniProtKB-EC"/>
</dbReference>
<keyword evidence="4 12" id="KW-0949">S-adenosyl-L-methionine</keyword>
<comment type="similarity">
    <text evidence="12">Belongs to the class I-like SAM-binding methyltransferase superfamily. Trm1 family.</text>
</comment>
<accession>U4L752</accession>
<comment type="catalytic activity">
    <reaction evidence="8">
        <text>guanosine(26) in tRNA + 2 S-adenosyl-L-methionine = N(2)-dimethylguanosine(26) in tRNA + 2 S-adenosyl-L-homocysteine + 2 H(+)</text>
        <dbReference type="Rhea" id="RHEA:43140"/>
        <dbReference type="Rhea" id="RHEA-COMP:10359"/>
        <dbReference type="Rhea" id="RHEA-COMP:10360"/>
        <dbReference type="ChEBI" id="CHEBI:15378"/>
        <dbReference type="ChEBI" id="CHEBI:57856"/>
        <dbReference type="ChEBI" id="CHEBI:59789"/>
        <dbReference type="ChEBI" id="CHEBI:74269"/>
        <dbReference type="ChEBI" id="CHEBI:74513"/>
        <dbReference type="EC" id="2.1.1.216"/>
    </reaction>
</comment>
<keyword evidence="1 12" id="KW-0820">tRNA-binding</keyword>
<sequence length="704" mass="76968">MTRLLRPHTRLPAPILRAASVNPVHLRLRQLTLQSLDQPLARLRLQQSRLQSLPRRQFTTTSAMGKRLRTATQEPLPQKPTPAYSSDVTYEGIDYTAIKEGLATVLFPKRSVKKDKHGKEYEVVGEVFYNPIQQFNRDLSVLAIKTFADIWGEEKSKKGRKKMRGEKEGKAAATDAAEVKPTEEATEMPDAPTVAADAPAGAAEALTTEAGDKPAKKTPKFAILDALSATGLRALRYTLELPQVTSATANDLDLAAVDSIRRNIRYNSEAGSSACPETLSAADAVGKIVPSLGNAQHHMYSVLSTAAAPPCPSGEFKPNFARYEVIDLDPYGTAAPFMDAAVQAVSDGGLLCITCTDAGVWASTGYAEKCYSLYGGLPVKGEWSHEAGLRLILNNVAQTAGKYGLYIEPLLSLSIDFYARVWVRVRNGPVHVKKLASTTMVVYNCDEGCGSWYEQRLGKAKEQTDKSGKGTFTKFGLARAPTVGENCPECKSPMHLGGPMWAGPLHSEAFVERFLTTVEEANEAIYSTIPRITGMLQTALQEASLNGHPFFHIPSKLSKTLHCEAPPSAALRGALIGLGYKVSRSHCKPSSIKTDAPHHVVWEIMKRWIESKPRKEGACKEGTPGFNIMNKPKREELDIKFDIELGKDADKESGVVRYQVNPTANWGPMARAGGQRVEIEKAGEEEGEGESKKRKLDENMKYRG</sequence>
<evidence type="ECO:0000256" key="3">
    <source>
        <dbReference type="ARBA" id="ARBA00022679"/>
    </source>
</evidence>
<evidence type="ECO:0000256" key="13">
    <source>
        <dbReference type="SAM" id="MobiDB-lite"/>
    </source>
</evidence>
<dbReference type="GO" id="GO:0002940">
    <property type="term" value="P:tRNA N2-guanine methylation"/>
    <property type="evidence" value="ECO:0007669"/>
    <property type="project" value="TreeGrafter"/>
</dbReference>
<dbReference type="Gene3D" id="3.40.50.150">
    <property type="entry name" value="Vaccinia Virus protein VP39"/>
    <property type="match status" value="1"/>
</dbReference>
<dbReference type="Pfam" id="PF02005">
    <property type="entry name" value="TRM"/>
    <property type="match status" value="1"/>
</dbReference>
<evidence type="ECO:0000256" key="6">
    <source>
        <dbReference type="ARBA" id="ARBA00022884"/>
    </source>
</evidence>
<dbReference type="SUPFAM" id="SSF53335">
    <property type="entry name" value="S-adenosyl-L-methionine-dependent methyltransferases"/>
    <property type="match status" value="1"/>
</dbReference>
<evidence type="ECO:0000256" key="7">
    <source>
        <dbReference type="ARBA" id="ARBA00039099"/>
    </source>
</evidence>